<evidence type="ECO:0000259" key="3">
    <source>
        <dbReference type="Pfam" id="PF08241"/>
    </source>
</evidence>
<dbReference type="PANTHER" id="PTHR43036:SF2">
    <property type="entry name" value="OS04G0481300 PROTEIN"/>
    <property type="match status" value="1"/>
</dbReference>
<dbReference type="Pfam" id="PF08241">
    <property type="entry name" value="Methyltransf_11"/>
    <property type="match status" value="1"/>
</dbReference>
<dbReference type="PANTHER" id="PTHR43036">
    <property type="entry name" value="OSJNBB0011N17.9 PROTEIN"/>
    <property type="match status" value="1"/>
</dbReference>
<evidence type="ECO:0000313" key="4">
    <source>
        <dbReference type="EMBL" id="KAL3808995.1"/>
    </source>
</evidence>
<reference evidence="4 5" key="1">
    <citation type="submission" date="2024-10" db="EMBL/GenBank/DDBJ databases">
        <title>Updated reference genomes for cyclostephanoid diatoms.</title>
        <authorList>
            <person name="Roberts W.R."/>
            <person name="Alverson A.J."/>
        </authorList>
    </citation>
    <scope>NUCLEOTIDE SEQUENCE [LARGE SCALE GENOMIC DNA]</scope>
    <source>
        <strain evidence="4 5">AJA228-03</strain>
    </source>
</reference>
<dbReference type="Gene3D" id="3.40.50.150">
    <property type="entry name" value="Vaccinia Virus protein VP39"/>
    <property type="match status" value="1"/>
</dbReference>
<sequence length="678" mass="75024">MKTATTTTTTTMTKMSVRTNGMRSQAVVVFLIVLVMGLQPHDDGCHAFAPPSSLPMPSSTSTSTSTTSSTSLYIIGPMIRRMRENADKRSMPMAAPDEVRLEAPGLRVGATAWKWPPVWPYDSNFFKRKAELDADAERKKNGGAAGLLGGMGMGMGTGTGTTVMGGDNNAADGVDGGESIGEFDSLKYWDDKSDVKTDLDERVAERIAKRHVGVGAVRSQMEENPSITESLVLDLNRVIEDEGLDSEEFETLFAGGEDEDMRFDAVIMANTIDFLNHPREVFKSSWRALKPGGIMIVPFLTKDAYVDKFDEAFTKQWREMTDDQHMWVCGSFFQFSAGEGWEGLKGFDISPDDASKDDEKGNILAKLQNSNKDGKPPGAYVVQARKRMPPDEVGDNGDVESFIRSRLWTMPTLEDRDKKLVAPRLARAYESLDSSSDKDLMVRHLDTLPKVYASLIKMDQFAFTFGMQAQLAADLIGDPCFDGNDSQIANLKMGLGLRKPSKDFWAPVGRFTSAMTPEDKVNLLAHIVPRFGSGDPAQDEALEAFVSGLKPTFAAIRSKCPSMKEADVQLLGSELLAAEILKPGVSTREQFAVWLGALTDDDLEFFLTKRKSFKEDATMELELFREGRDAEEKRMQDRREKIQEQVMTARENRSVVFNPRTGKMEAVAKKGVGFKLPF</sequence>
<comment type="caution">
    <text evidence="4">The sequence shown here is derived from an EMBL/GenBank/DDBJ whole genome shotgun (WGS) entry which is preliminary data.</text>
</comment>
<accession>A0ABD3RN61</accession>
<dbReference type="Proteomes" id="UP001530377">
    <property type="component" value="Unassembled WGS sequence"/>
</dbReference>
<feature type="domain" description="Methyltransferase type 11" evidence="3">
    <location>
        <begin position="259"/>
        <end position="297"/>
    </location>
</feature>
<organism evidence="4 5">
    <name type="scientific">Cyclostephanos tholiformis</name>
    <dbReference type="NCBI Taxonomy" id="382380"/>
    <lineage>
        <taxon>Eukaryota</taxon>
        <taxon>Sar</taxon>
        <taxon>Stramenopiles</taxon>
        <taxon>Ochrophyta</taxon>
        <taxon>Bacillariophyta</taxon>
        <taxon>Coscinodiscophyceae</taxon>
        <taxon>Thalassiosirophycidae</taxon>
        <taxon>Stephanodiscales</taxon>
        <taxon>Stephanodiscaceae</taxon>
        <taxon>Cyclostephanos</taxon>
    </lineage>
</organism>
<protein>
    <recommendedName>
        <fullName evidence="3">Methyltransferase type 11 domain-containing protein</fullName>
    </recommendedName>
</protein>
<evidence type="ECO:0000313" key="5">
    <source>
        <dbReference type="Proteomes" id="UP001530377"/>
    </source>
</evidence>
<feature type="chain" id="PRO_5044766566" description="Methyltransferase type 11 domain-containing protein" evidence="2">
    <location>
        <begin position="38"/>
        <end position="678"/>
    </location>
</feature>
<feature type="signal peptide" evidence="2">
    <location>
        <begin position="1"/>
        <end position="37"/>
    </location>
</feature>
<feature type="region of interest" description="Disordered" evidence="1">
    <location>
        <begin position="49"/>
        <end position="69"/>
    </location>
</feature>
<name>A0ABD3RN61_9STRA</name>
<proteinExistence type="predicted"/>
<keyword evidence="2" id="KW-0732">Signal</keyword>
<dbReference type="SUPFAM" id="SSF53335">
    <property type="entry name" value="S-adenosyl-L-methionine-dependent methyltransferases"/>
    <property type="match status" value="1"/>
</dbReference>
<evidence type="ECO:0000256" key="1">
    <source>
        <dbReference type="SAM" id="MobiDB-lite"/>
    </source>
</evidence>
<evidence type="ECO:0000256" key="2">
    <source>
        <dbReference type="SAM" id="SignalP"/>
    </source>
</evidence>
<dbReference type="EMBL" id="JALLPB020000451">
    <property type="protein sequence ID" value="KAL3808995.1"/>
    <property type="molecule type" value="Genomic_DNA"/>
</dbReference>
<dbReference type="AlphaFoldDB" id="A0ABD3RN61"/>
<feature type="compositionally biased region" description="Low complexity" evidence="1">
    <location>
        <begin position="55"/>
        <end position="69"/>
    </location>
</feature>
<dbReference type="CDD" id="cd02440">
    <property type="entry name" value="AdoMet_MTases"/>
    <property type="match status" value="1"/>
</dbReference>
<dbReference type="InterPro" id="IPR029063">
    <property type="entry name" value="SAM-dependent_MTases_sf"/>
</dbReference>
<keyword evidence="5" id="KW-1185">Reference proteome</keyword>
<gene>
    <name evidence="4" type="ORF">ACHAXA_010138</name>
</gene>
<dbReference type="InterPro" id="IPR013216">
    <property type="entry name" value="Methyltransf_11"/>
</dbReference>